<comment type="caution">
    <text evidence="2">The sequence shown here is derived from an EMBL/GenBank/DDBJ whole genome shotgun (WGS) entry which is preliminary data.</text>
</comment>
<sequence length="216" mass="22916">MCAALGCGARPPLWAHDYGSPLVATAFALYCTLAVLLFALGMAPARITFLGLAPPQPAWTNQQREQHMSTFEQRRLQRARRASLVGTAGFIAFWAFAGAVGLIGGGVDLGDEIIARLPLNSPALAGLLLAAIVGMPMTVTAILALRSHPRATLAGIGSGLLLLGWVLVQPLVIGQFNWLQPVFGLLGAIVCLLGWRLARPTSRDGFPRFPFHTSPA</sequence>
<feature type="transmembrane region" description="Helical" evidence="1">
    <location>
        <begin position="178"/>
        <end position="198"/>
    </location>
</feature>
<dbReference type="EMBL" id="BMNE01000003">
    <property type="protein sequence ID" value="GGN83171.1"/>
    <property type="molecule type" value="Genomic_DNA"/>
</dbReference>
<organism evidence="2 3">
    <name type="scientific">Nocardia rhizosphaerihabitans</name>
    <dbReference type="NCBI Taxonomy" id="1691570"/>
    <lineage>
        <taxon>Bacteria</taxon>
        <taxon>Bacillati</taxon>
        <taxon>Actinomycetota</taxon>
        <taxon>Actinomycetes</taxon>
        <taxon>Mycobacteriales</taxon>
        <taxon>Nocardiaceae</taxon>
        <taxon>Nocardia</taxon>
    </lineage>
</organism>
<keyword evidence="3" id="KW-1185">Reference proteome</keyword>
<evidence type="ECO:0000313" key="2">
    <source>
        <dbReference type="EMBL" id="GGN83171.1"/>
    </source>
</evidence>
<dbReference type="RefSeq" id="WP_189029287.1">
    <property type="nucleotide sequence ID" value="NZ_BMNE01000003.1"/>
</dbReference>
<dbReference type="Proteomes" id="UP000658127">
    <property type="component" value="Unassembled WGS sequence"/>
</dbReference>
<feature type="transmembrane region" description="Helical" evidence="1">
    <location>
        <begin position="123"/>
        <end position="145"/>
    </location>
</feature>
<feature type="transmembrane region" description="Helical" evidence="1">
    <location>
        <begin position="82"/>
        <end position="103"/>
    </location>
</feature>
<keyword evidence="1" id="KW-1133">Transmembrane helix</keyword>
<name>A0ABQ2KJM7_9NOCA</name>
<feature type="transmembrane region" description="Helical" evidence="1">
    <location>
        <begin position="152"/>
        <end position="172"/>
    </location>
</feature>
<proteinExistence type="predicted"/>
<reference evidence="3" key="1">
    <citation type="journal article" date="2019" name="Int. J. Syst. Evol. Microbiol.">
        <title>The Global Catalogue of Microorganisms (GCM) 10K type strain sequencing project: providing services to taxonomists for standard genome sequencing and annotation.</title>
        <authorList>
            <consortium name="The Broad Institute Genomics Platform"/>
            <consortium name="The Broad Institute Genome Sequencing Center for Infectious Disease"/>
            <person name="Wu L."/>
            <person name="Ma J."/>
        </authorList>
    </citation>
    <scope>NUCLEOTIDE SEQUENCE [LARGE SCALE GENOMIC DNA]</scope>
    <source>
        <strain evidence="3">CGMCC 4.7329</strain>
    </source>
</reference>
<keyword evidence="1" id="KW-0812">Transmembrane</keyword>
<accession>A0ABQ2KJM7</accession>
<keyword evidence="1" id="KW-0472">Membrane</keyword>
<feature type="transmembrane region" description="Helical" evidence="1">
    <location>
        <begin position="18"/>
        <end position="40"/>
    </location>
</feature>
<protein>
    <submittedName>
        <fullName evidence="2">Uncharacterized protein</fullName>
    </submittedName>
</protein>
<evidence type="ECO:0000313" key="3">
    <source>
        <dbReference type="Proteomes" id="UP000658127"/>
    </source>
</evidence>
<evidence type="ECO:0000256" key="1">
    <source>
        <dbReference type="SAM" id="Phobius"/>
    </source>
</evidence>
<gene>
    <name evidence="2" type="ORF">GCM10011610_35340</name>
</gene>